<dbReference type="Gene3D" id="3.40.50.2300">
    <property type="match status" value="1"/>
</dbReference>
<dbReference type="InterPro" id="IPR025662">
    <property type="entry name" value="Sigma_54_int_dom_ATP-bd_1"/>
</dbReference>
<dbReference type="Gene3D" id="1.10.8.60">
    <property type="match status" value="1"/>
</dbReference>
<evidence type="ECO:0000256" key="2">
    <source>
        <dbReference type="ARBA" id="ARBA00022840"/>
    </source>
</evidence>
<dbReference type="GO" id="GO:0043565">
    <property type="term" value="F:sequence-specific DNA binding"/>
    <property type="evidence" value="ECO:0007669"/>
    <property type="project" value="InterPro"/>
</dbReference>
<dbReference type="InterPro" id="IPR002078">
    <property type="entry name" value="Sigma_54_int"/>
</dbReference>
<evidence type="ECO:0000313" key="6">
    <source>
        <dbReference type="EMBL" id="RED91907.1"/>
    </source>
</evidence>
<dbReference type="Gene3D" id="1.10.10.60">
    <property type="entry name" value="Homeodomain-like"/>
    <property type="match status" value="1"/>
</dbReference>
<accession>A0A3D9KXR9</accession>
<gene>
    <name evidence="6" type="ORF">C7460_13524</name>
</gene>
<dbReference type="GO" id="GO:0000160">
    <property type="term" value="P:phosphorelay signal transduction system"/>
    <property type="evidence" value="ECO:0007669"/>
    <property type="project" value="InterPro"/>
</dbReference>
<keyword evidence="3" id="KW-0597">Phosphoprotein</keyword>
<dbReference type="AlphaFoldDB" id="A0A3D9KXR9"/>
<dbReference type="SUPFAM" id="SSF52172">
    <property type="entry name" value="CheY-like"/>
    <property type="match status" value="1"/>
</dbReference>
<dbReference type="InterPro" id="IPR011006">
    <property type="entry name" value="CheY-like_superfamily"/>
</dbReference>
<dbReference type="Pfam" id="PF00158">
    <property type="entry name" value="Sigma54_activat"/>
    <property type="match status" value="1"/>
</dbReference>
<dbReference type="SMART" id="SM00382">
    <property type="entry name" value="AAA"/>
    <property type="match status" value="1"/>
</dbReference>
<comment type="caution">
    <text evidence="6">The sequence shown here is derived from an EMBL/GenBank/DDBJ whole genome shotgun (WGS) entry which is preliminary data.</text>
</comment>
<evidence type="ECO:0000259" key="4">
    <source>
        <dbReference type="PROSITE" id="PS50045"/>
    </source>
</evidence>
<dbReference type="Pfam" id="PF25601">
    <property type="entry name" value="AAA_lid_14"/>
    <property type="match status" value="1"/>
</dbReference>
<dbReference type="PROSITE" id="PS00676">
    <property type="entry name" value="SIGMA54_INTERACT_2"/>
    <property type="match status" value="1"/>
</dbReference>
<dbReference type="PROSITE" id="PS00675">
    <property type="entry name" value="SIGMA54_INTERACT_1"/>
    <property type="match status" value="1"/>
</dbReference>
<dbReference type="InterPro" id="IPR027417">
    <property type="entry name" value="P-loop_NTPase"/>
</dbReference>
<dbReference type="PANTHER" id="PTHR32071">
    <property type="entry name" value="TRANSCRIPTIONAL REGULATORY PROTEIN"/>
    <property type="match status" value="1"/>
</dbReference>
<evidence type="ECO:0000256" key="3">
    <source>
        <dbReference type="PROSITE-ProRule" id="PRU00169"/>
    </source>
</evidence>
<dbReference type="PROSITE" id="PS50110">
    <property type="entry name" value="RESPONSE_REGULATORY"/>
    <property type="match status" value="1"/>
</dbReference>
<dbReference type="InterPro" id="IPR003593">
    <property type="entry name" value="AAA+_ATPase"/>
</dbReference>
<dbReference type="Pfam" id="PF00072">
    <property type="entry name" value="Response_reg"/>
    <property type="match status" value="1"/>
</dbReference>
<feature type="domain" description="Sigma-54 factor interaction" evidence="4">
    <location>
        <begin position="148"/>
        <end position="377"/>
    </location>
</feature>
<dbReference type="InterPro" id="IPR025943">
    <property type="entry name" value="Sigma_54_int_dom_ATP-bd_2"/>
</dbReference>
<dbReference type="Gene3D" id="3.40.50.300">
    <property type="entry name" value="P-loop containing nucleotide triphosphate hydrolases"/>
    <property type="match status" value="1"/>
</dbReference>
<keyword evidence="7" id="KW-1185">Reference proteome</keyword>
<dbReference type="GO" id="GO:0005524">
    <property type="term" value="F:ATP binding"/>
    <property type="evidence" value="ECO:0007669"/>
    <property type="project" value="UniProtKB-KW"/>
</dbReference>
<dbReference type="PANTHER" id="PTHR32071:SF121">
    <property type="entry name" value="SIGMA L-DEPENDENT TRANSCRIPTIONAL REGULATOR YQIR-RELATED"/>
    <property type="match status" value="1"/>
</dbReference>
<dbReference type="GO" id="GO:0006355">
    <property type="term" value="P:regulation of DNA-templated transcription"/>
    <property type="evidence" value="ECO:0007669"/>
    <property type="project" value="InterPro"/>
</dbReference>
<sequence length="454" mass="51659">MSTQPFTIYVVEDDDWYRKLLHHNLTLNPDYQVEVFNSGEAFLEKLKNKPNIVTLDYRLPDINGEELLQKVKAYDPSIEVLIVSEQSEIETAVKLLKAGAYDYITKTEDIRDRLLNVVQHIRKNSSLKTRIESLQSEVEQKYDFDTSIIGQSKPMKKVFQMMQKATSNNISVIVTGETGTGKEMVAKSIHYNSPRKKKPFVAVNMSAIPKELAESELFGHEKGAFTGAANRHAGKFEQAHGGTLFLDEIGEMAPELQAKLLRALQEKEIIRVGGTDTVKIDCRIIAATHRNLQEEMKAGKFREDLYYRLFGLPIELPPLRDRDKDIVVLAKHFVDAFCAENNMEAKAISKDALKKLMTYPFPGNIRELKSIIELAAVMSDTDEITPEDITFTQSDPVTDLFDEGLTMKEYELRIVKMYLKNHDNDIKKVAELLDIGQSTIYRMLKKEQTEAKSS</sequence>
<dbReference type="EMBL" id="QREG01000035">
    <property type="protein sequence ID" value="RED91907.1"/>
    <property type="molecule type" value="Genomic_DNA"/>
</dbReference>
<keyword evidence="1" id="KW-0547">Nucleotide-binding</keyword>
<evidence type="ECO:0000259" key="5">
    <source>
        <dbReference type="PROSITE" id="PS50110"/>
    </source>
</evidence>
<dbReference type="SUPFAM" id="SSF52540">
    <property type="entry name" value="P-loop containing nucleoside triphosphate hydrolases"/>
    <property type="match status" value="1"/>
</dbReference>
<dbReference type="CDD" id="cd00156">
    <property type="entry name" value="REC"/>
    <property type="match status" value="1"/>
</dbReference>
<dbReference type="Proteomes" id="UP000256779">
    <property type="component" value="Unassembled WGS sequence"/>
</dbReference>
<feature type="domain" description="Response regulatory" evidence="5">
    <location>
        <begin position="7"/>
        <end position="121"/>
    </location>
</feature>
<dbReference type="InterPro" id="IPR009057">
    <property type="entry name" value="Homeodomain-like_sf"/>
</dbReference>
<dbReference type="OrthoDB" id="9782110at2"/>
<evidence type="ECO:0000256" key="1">
    <source>
        <dbReference type="ARBA" id="ARBA00022741"/>
    </source>
</evidence>
<protein>
    <submittedName>
        <fullName evidence="6">DNA-binding NtrC family response regulator</fullName>
    </submittedName>
</protein>
<dbReference type="InterPro" id="IPR001789">
    <property type="entry name" value="Sig_transdc_resp-reg_receiver"/>
</dbReference>
<dbReference type="FunFam" id="3.40.50.300:FF:000006">
    <property type="entry name" value="DNA-binding transcriptional regulator NtrC"/>
    <property type="match status" value="1"/>
</dbReference>
<proteinExistence type="predicted"/>
<dbReference type="InterPro" id="IPR058031">
    <property type="entry name" value="AAA_lid_NorR"/>
</dbReference>
<reference evidence="6 7" key="1">
    <citation type="submission" date="2018-07" db="EMBL/GenBank/DDBJ databases">
        <title>Genomic Encyclopedia of Type Strains, Phase IV (KMG-IV): sequencing the most valuable type-strain genomes for metagenomic binning, comparative biology and taxonomic classification.</title>
        <authorList>
            <person name="Goeker M."/>
        </authorList>
    </citation>
    <scope>NUCLEOTIDE SEQUENCE [LARGE SCALE GENOMIC DNA]</scope>
    <source>
        <strain evidence="6 7">DSM 4134</strain>
    </source>
</reference>
<name>A0A3D9KXR9_MARFU</name>
<dbReference type="RefSeq" id="WP_115870413.1">
    <property type="nucleotide sequence ID" value="NZ_QREG01000035.1"/>
</dbReference>
<dbReference type="CDD" id="cd00009">
    <property type="entry name" value="AAA"/>
    <property type="match status" value="1"/>
</dbReference>
<feature type="modified residue" description="4-aspartylphosphate" evidence="3">
    <location>
        <position position="56"/>
    </location>
</feature>
<keyword evidence="6" id="KW-0238">DNA-binding</keyword>
<organism evidence="6 7">
    <name type="scientific">Marinoscillum furvescens DSM 4134</name>
    <dbReference type="NCBI Taxonomy" id="1122208"/>
    <lineage>
        <taxon>Bacteria</taxon>
        <taxon>Pseudomonadati</taxon>
        <taxon>Bacteroidota</taxon>
        <taxon>Cytophagia</taxon>
        <taxon>Cytophagales</taxon>
        <taxon>Reichenbachiellaceae</taxon>
        <taxon>Marinoscillum</taxon>
    </lineage>
</organism>
<dbReference type="SMART" id="SM00448">
    <property type="entry name" value="REC"/>
    <property type="match status" value="1"/>
</dbReference>
<evidence type="ECO:0000313" key="7">
    <source>
        <dbReference type="Proteomes" id="UP000256779"/>
    </source>
</evidence>
<dbReference type="PROSITE" id="PS50045">
    <property type="entry name" value="SIGMA54_INTERACT_4"/>
    <property type="match status" value="1"/>
</dbReference>
<dbReference type="SUPFAM" id="SSF46689">
    <property type="entry name" value="Homeodomain-like"/>
    <property type="match status" value="1"/>
</dbReference>
<keyword evidence="2" id="KW-0067">ATP-binding</keyword>